<organism evidence="2 3">
    <name type="scientific">Aspergillus tanneri</name>
    <dbReference type="NCBI Taxonomy" id="1220188"/>
    <lineage>
        <taxon>Eukaryota</taxon>
        <taxon>Fungi</taxon>
        <taxon>Dikarya</taxon>
        <taxon>Ascomycota</taxon>
        <taxon>Pezizomycotina</taxon>
        <taxon>Eurotiomycetes</taxon>
        <taxon>Eurotiomycetidae</taxon>
        <taxon>Eurotiales</taxon>
        <taxon>Aspergillaceae</taxon>
        <taxon>Aspergillus</taxon>
        <taxon>Aspergillus subgen. Circumdati</taxon>
    </lineage>
</organism>
<feature type="region of interest" description="Disordered" evidence="1">
    <location>
        <begin position="1"/>
        <end position="20"/>
    </location>
</feature>
<dbReference type="VEuPathDB" id="FungiDB:EYZ11_005111"/>
<dbReference type="EMBL" id="SOSA01000158">
    <property type="protein sequence ID" value="THC95424.1"/>
    <property type="molecule type" value="Genomic_DNA"/>
</dbReference>
<proteinExistence type="predicted"/>
<dbReference type="AlphaFoldDB" id="A0A4V3UPK1"/>
<evidence type="ECO:0000256" key="1">
    <source>
        <dbReference type="SAM" id="MobiDB-lite"/>
    </source>
</evidence>
<accession>A0A4V3UPK1</accession>
<evidence type="ECO:0000313" key="3">
    <source>
        <dbReference type="Proteomes" id="UP000308092"/>
    </source>
</evidence>
<gene>
    <name evidence="2" type="ORF">EYZ11_005111</name>
</gene>
<dbReference type="Proteomes" id="UP000308092">
    <property type="component" value="Unassembled WGS sequence"/>
</dbReference>
<comment type="caution">
    <text evidence="2">The sequence shown here is derived from an EMBL/GenBank/DDBJ whole genome shotgun (WGS) entry which is preliminary data.</text>
</comment>
<feature type="compositionally biased region" description="Polar residues" evidence="1">
    <location>
        <begin position="1"/>
        <end position="14"/>
    </location>
</feature>
<protein>
    <submittedName>
        <fullName evidence="2">Uncharacterized protein</fullName>
    </submittedName>
</protein>
<evidence type="ECO:0000313" key="2">
    <source>
        <dbReference type="EMBL" id="THC95424.1"/>
    </source>
</evidence>
<reference evidence="2 3" key="1">
    <citation type="submission" date="2019-03" db="EMBL/GenBank/DDBJ databases">
        <title>The genome sequence of a newly discovered highly antifungal drug resistant Aspergillus species, Aspergillus tanneri NIH 1004.</title>
        <authorList>
            <person name="Mounaud S."/>
            <person name="Singh I."/>
            <person name="Joardar V."/>
            <person name="Pakala S."/>
            <person name="Pakala S."/>
            <person name="Venepally P."/>
            <person name="Hoover J."/>
            <person name="Nierman W."/>
            <person name="Chung J."/>
            <person name="Losada L."/>
        </authorList>
    </citation>
    <scope>NUCLEOTIDE SEQUENCE [LARGE SCALE GENOMIC DNA]</scope>
    <source>
        <strain evidence="2 3">NIH1004</strain>
    </source>
</reference>
<name>A0A4V3UPK1_9EURO</name>
<keyword evidence="3" id="KW-1185">Reference proteome</keyword>
<sequence>MRGRTSTLKGQNPTADKISRNGFADNSVVVIIYNNDEHVVGLICYHGDRSVEQGNATTEIDFCRPGNTESACKL</sequence>